<accession>A0A1F6VBA9</accession>
<dbReference type="Proteomes" id="UP000179076">
    <property type="component" value="Unassembled WGS sequence"/>
</dbReference>
<proteinExistence type="predicted"/>
<dbReference type="Gene3D" id="3.10.180.10">
    <property type="entry name" value="2,3-Dihydroxybiphenyl 1,2-Dioxygenase, domain 1"/>
    <property type="match status" value="1"/>
</dbReference>
<dbReference type="SUPFAM" id="SSF54593">
    <property type="entry name" value="Glyoxalase/Bleomycin resistance protein/Dihydroxybiphenyl dioxygenase"/>
    <property type="match status" value="1"/>
</dbReference>
<dbReference type="AlphaFoldDB" id="A0A1F6VBA9"/>
<dbReference type="CDD" id="cd07251">
    <property type="entry name" value="VOC_like"/>
    <property type="match status" value="1"/>
</dbReference>
<name>A0A1F6VBA9_9PROT</name>
<dbReference type="PANTHER" id="PTHR36503">
    <property type="entry name" value="BLR2520 PROTEIN"/>
    <property type="match status" value="1"/>
</dbReference>
<dbReference type="InterPro" id="IPR037523">
    <property type="entry name" value="VOC_core"/>
</dbReference>
<dbReference type="PANTHER" id="PTHR36503:SF1">
    <property type="entry name" value="BLR2520 PROTEIN"/>
    <property type="match status" value="1"/>
</dbReference>
<dbReference type="InterPro" id="IPR004360">
    <property type="entry name" value="Glyas_Fos-R_dOase_dom"/>
</dbReference>
<protein>
    <submittedName>
        <fullName evidence="2">Glyoxalase</fullName>
    </submittedName>
</protein>
<feature type="domain" description="VOC" evidence="1">
    <location>
        <begin position="4"/>
        <end position="127"/>
    </location>
</feature>
<dbReference type="PROSITE" id="PS51819">
    <property type="entry name" value="VOC"/>
    <property type="match status" value="1"/>
</dbReference>
<comment type="caution">
    <text evidence="2">The sequence shown here is derived from an EMBL/GenBank/DDBJ whole genome shotgun (WGS) entry which is preliminary data.</text>
</comment>
<dbReference type="EMBL" id="MFSP01000072">
    <property type="protein sequence ID" value="OGI66937.1"/>
    <property type="molecule type" value="Genomic_DNA"/>
</dbReference>
<gene>
    <name evidence="2" type="ORF">A2W18_01205</name>
</gene>
<evidence type="ECO:0000259" key="1">
    <source>
        <dbReference type="PROSITE" id="PS51819"/>
    </source>
</evidence>
<dbReference type="InterPro" id="IPR029068">
    <property type="entry name" value="Glyas_Bleomycin-R_OHBP_Dase"/>
</dbReference>
<evidence type="ECO:0000313" key="3">
    <source>
        <dbReference type="Proteomes" id="UP000179076"/>
    </source>
</evidence>
<organism evidence="2 3">
    <name type="scientific">Candidatus Muproteobacteria bacterium RBG_16_60_9</name>
    <dbReference type="NCBI Taxonomy" id="1817755"/>
    <lineage>
        <taxon>Bacteria</taxon>
        <taxon>Pseudomonadati</taxon>
        <taxon>Pseudomonadota</taxon>
        <taxon>Candidatus Muproteobacteria</taxon>
    </lineage>
</organism>
<sequence length="143" mass="16094">MEPRISLITLGVADLKRAVEFYERVVGWKAAPSPPEIAFFDLNGVVFSLYPHDALAKDMNASAKENGVYQGFALAQNARSKEEVDAIFARLKKNGATIVKEPEEVFWGGYSGYFSDPDGHRWEIAYNPFWTIREDGRVSMSKE</sequence>
<reference evidence="2 3" key="1">
    <citation type="journal article" date="2016" name="Nat. Commun.">
        <title>Thousands of microbial genomes shed light on interconnected biogeochemical processes in an aquifer system.</title>
        <authorList>
            <person name="Anantharaman K."/>
            <person name="Brown C.T."/>
            <person name="Hug L.A."/>
            <person name="Sharon I."/>
            <person name="Castelle C.J."/>
            <person name="Probst A.J."/>
            <person name="Thomas B.C."/>
            <person name="Singh A."/>
            <person name="Wilkins M.J."/>
            <person name="Karaoz U."/>
            <person name="Brodie E.L."/>
            <person name="Williams K.H."/>
            <person name="Hubbard S.S."/>
            <person name="Banfield J.F."/>
        </authorList>
    </citation>
    <scope>NUCLEOTIDE SEQUENCE [LARGE SCALE GENOMIC DNA]</scope>
</reference>
<evidence type="ECO:0000313" key="2">
    <source>
        <dbReference type="EMBL" id="OGI66937.1"/>
    </source>
</evidence>
<dbReference type="Pfam" id="PF00903">
    <property type="entry name" value="Glyoxalase"/>
    <property type="match status" value="1"/>
</dbReference>